<dbReference type="SUPFAM" id="SSF46689">
    <property type="entry name" value="Homeodomain-like"/>
    <property type="match status" value="1"/>
</dbReference>
<keyword evidence="6" id="KW-1185">Reference proteome</keyword>
<dbReference type="InterPro" id="IPR037923">
    <property type="entry name" value="HTH-like"/>
</dbReference>
<dbReference type="EMBL" id="FRAV01000007">
    <property type="protein sequence ID" value="SHK74947.1"/>
    <property type="molecule type" value="Genomic_DNA"/>
</dbReference>
<dbReference type="Pfam" id="PF12833">
    <property type="entry name" value="HTH_18"/>
    <property type="match status" value="1"/>
</dbReference>
<evidence type="ECO:0000313" key="5">
    <source>
        <dbReference type="EMBL" id="SHK74947.1"/>
    </source>
</evidence>
<reference evidence="6" key="1">
    <citation type="submission" date="2016-11" db="EMBL/GenBank/DDBJ databases">
        <authorList>
            <person name="Varghese N."/>
            <person name="Submissions S."/>
        </authorList>
    </citation>
    <scope>NUCLEOTIDE SEQUENCE [LARGE SCALE GENOMIC DNA]</scope>
    <source>
        <strain evidence="6">DSM 26899</strain>
    </source>
</reference>
<evidence type="ECO:0000256" key="1">
    <source>
        <dbReference type="ARBA" id="ARBA00023015"/>
    </source>
</evidence>
<dbReference type="PROSITE" id="PS01124">
    <property type="entry name" value="HTH_ARAC_FAMILY_2"/>
    <property type="match status" value="1"/>
</dbReference>
<feature type="domain" description="HTH araC/xylS-type" evidence="4">
    <location>
        <begin position="203"/>
        <end position="301"/>
    </location>
</feature>
<dbReference type="InterPro" id="IPR009057">
    <property type="entry name" value="Homeodomain-like_sf"/>
</dbReference>
<evidence type="ECO:0000256" key="3">
    <source>
        <dbReference type="ARBA" id="ARBA00023163"/>
    </source>
</evidence>
<evidence type="ECO:0000256" key="2">
    <source>
        <dbReference type="ARBA" id="ARBA00023125"/>
    </source>
</evidence>
<dbReference type="RefSeq" id="WP_073291909.1">
    <property type="nucleotide sequence ID" value="NZ_FRAV01000007.1"/>
</dbReference>
<accession>A0A1M6V0A9</accession>
<dbReference type="GO" id="GO:0003700">
    <property type="term" value="F:DNA-binding transcription factor activity"/>
    <property type="evidence" value="ECO:0007669"/>
    <property type="project" value="InterPro"/>
</dbReference>
<evidence type="ECO:0000259" key="4">
    <source>
        <dbReference type="PROSITE" id="PS01124"/>
    </source>
</evidence>
<keyword evidence="2 5" id="KW-0238">DNA-binding</keyword>
<dbReference type="Proteomes" id="UP000184364">
    <property type="component" value="Unassembled WGS sequence"/>
</dbReference>
<dbReference type="GO" id="GO:0043565">
    <property type="term" value="F:sequence-specific DNA binding"/>
    <property type="evidence" value="ECO:0007669"/>
    <property type="project" value="InterPro"/>
</dbReference>
<dbReference type="OrthoDB" id="1007667at2"/>
<evidence type="ECO:0000313" key="6">
    <source>
        <dbReference type="Proteomes" id="UP000184364"/>
    </source>
</evidence>
<organism evidence="5 6">
    <name type="scientific">Chryseobacterium polytrichastri</name>
    <dbReference type="NCBI Taxonomy" id="1302687"/>
    <lineage>
        <taxon>Bacteria</taxon>
        <taxon>Pseudomonadati</taxon>
        <taxon>Bacteroidota</taxon>
        <taxon>Flavobacteriia</taxon>
        <taxon>Flavobacteriales</taxon>
        <taxon>Weeksellaceae</taxon>
        <taxon>Chryseobacterium group</taxon>
        <taxon>Chryseobacterium</taxon>
    </lineage>
</organism>
<dbReference type="PANTHER" id="PTHR43280">
    <property type="entry name" value="ARAC-FAMILY TRANSCRIPTIONAL REGULATOR"/>
    <property type="match status" value="1"/>
</dbReference>
<dbReference type="PANTHER" id="PTHR43280:SF32">
    <property type="entry name" value="TRANSCRIPTIONAL REGULATORY PROTEIN"/>
    <property type="match status" value="1"/>
</dbReference>
<dbReference type="AlphaFoldDB" id="A0A1M6V0A9"/>
<protein>
    <submittedName>
        <fullName evidence="5">AraC-type DNA-binding protein</fullName>
    </submittedName>
</protein>
<dbReference type="Gene3D" id="1.10.10.60">
    <property type="entry name" value="Homeodomain-like"/>
    <property type="match status" value="1"/>
</dbReference>
<dbReference type="SUPFAM" id="SSF51215">
    <property type="entry name" value="Regulatory protein AraC"/>
    <property type="match status" value="1"/>
</dbReference>
<gene>
    <name evidence="5" type="ORF">SAMN05444267_1007102</name>
</gene>
<dbReference type="InterPro" id="IPR018060">
    <property type="entry name" value="HTH_AraC"/>
</dbReference>
<keyword evidence="1" id="KW-0805">Transcription regulation</keyword>
<dbReference type="SMART" id="SM00342">
    <property type="entry name" value="HTH_ARAC"/>
    <property type="match status" value="1"/>
</dbReference>
<dbReference type="STRING" id="1302687.SAMN05444267_1007102"/>
<proteinExistence type="predicted"/>
<keyword evidence="3" id="KW-0804">Transcription</keyword>
<name>A0A1M6V0A9_9FLAO</name>
<sequence length="304" mass="36073">MPRKSKSAVTDFVTNFTFEELLKEVEFDLRIKEYVVMTIDSANYAMNLNVPSRAEYFCLILVKNGYEQFRIDDKRYTSSAGDIIFCPMSETFWIEEVSDDYVGKYIFFSVDFISNAGFNYRSSDVLRSLSVDTNVIKNEPDIFRRIEFHLDELKVLNSTEKENYYFNEMIWHHFSLVIYEVDNYFKRTEKFYQVTSREDEITTSFFTLVREHFKDQHSVQFYADELCISRKYLTKVINKTMFKSPRDIIHQVLAVEARLLLKNSTANVNEVATQLKFSDQASFSKFFKKHVGKSPLEYKRDDLY</sequence>